<sequence>MGKIIGIDLGTTNSCVAVLDGSSVKIIENSEGTRTTPSIVAYMQDGEILVGAPAKRQAVTNPQNTLYAVKRLIGRKFDEKAVQKDIDLMPYNIVKADNGDAWVEAQGKKLAPPQVSADVLRKMKKTAEDYLGEEVTEAVITVPAYFNDSQRQATKDAGRIAGLDVKRIINEPTAAALAFGMDKTEKGDRKIVVYDLGGGTFDVSIIEIADVDGEKQFEVLSTNGDTFLGGEDFDQRIIDYIISEFQKESGVDLSKDVLALQRLKEAAEKAKIELSSTQQTEINLPYITADASGPKHLSLKITRAKLEALVEELIERTIEPCRIAIKDAGIKVSEIDDVILVGGMTRMPKVQEKVKEFFGKDPRKDVNPDEAVAAGAAIQGSVLSGDRKDVLLLDVTPLSLGIETLGGVMTKMIQKNTTIPTRFSQVFSTADDNQPAVTIKVFQGEREIAAGNKALGEFNLEGIPPATRGTPQIEVTFDIDANGILHVSAKDKGTGKENKITIKANSGLSDEEIERMVQDAEVNAEEDHRIAELALTRNQAESLLHSTRKSLEEYGDKLEAADKEAIEAALKDLEETLKDGDKAAIEAKVEALSTASQKLGEKMYADMQAQQAAAQGEGDKPADDDVVDADFKEVKRDQ</sequence>
<dbReference type="PRINTS" id="PR00301">
    <property type="entry name" value="HEATSHOCK70"/>
</dbReference>
<dbReference type="PROSITE" id="PS00297">
    <property type="entry name" value="HSP70_1"/>
    <property type="match status" value="1"/>
</dbReference>
<dbReference type="FunFam" id="2.60.34.10:FF:000014">
    <property type="entry name" value="Chaperone protein DnaK HSP70"/>
    <property type="match status" value="1"/>
</dbReference>
<dbReference type="FunFam" id="3.30.420.40:FF:000004">
    <property type="entry name" value="Molecular chaperone DnaK"/>
    <property type="match status" value="1"/>
</dbReference>
<dbReference type="Pfam" id="PF00012">
    <property type="entry name" value="HSP70"/>
    <property type="match status" value="1"/>
</dbReference>
<keyword evidence="5 8" id="KW-0067">ATP-binding</keyword>
<dbReference type="InterPro" id="IPR043129">
    <property type="entry name" value="ATPase_NBD"/>
</dbReference>
<dbReference type="OrthoDB" id="9766019at2"/>
<dbReference type="CDD" id="cd10234">
    <property type="entry name" value="ASKHA_NBD_HSP70_DnaK-like"/>
    <property type="match status" value="1"/>
</dbReference>
<keyword evidence="6 8" id="KW-0346">Stress response</keyword>
<dbReference type="NCBIfam" id="NF003520">
    <property type="entry name" value="PRK05183.1"/>
    <property type="match status" value="1"/>
</dbReference>
<proteinExistence type="evidence at transcript level"/>
<gene>
    <name evidence="8 12" type="primary">dnaK</name>
    <name evidence="12" type="ORF">H0A62_07305</name>
</gene>
<evidence type="ECO:0000256" key="6">
    <source>
        <dbReference type="ARBA" id="ARBA00023016"/>
    </source>
</evidence>
<evidence type="ECO:0000256" key="5">
    <source>
        <dbReference type="ARBA" id="ARBA00022840"/>
    </source>
</evidence>
<keyword evidence="3 8" id="KW-0597">Phosphoprotein</keyword>
<evidence type="ECO:0000256" key="1">
    <source>
        <dbReference type="ARBA" id="ARBA00007381"/>
    </source>
</evidence>
<dbReference type="Gene3D" id="2.60.34.10">
    <property type="entry name" value="Substrate Binding Domain Of DNAk, Chain A, domain 1"/>
    <property type="match status" value="1"/>
</dbReference>
<keyword evidence="4 8" id="KW-0547">Nucleotide-binding</keyword>
<dbReference type="GO" id="GO:0005524">
    <property type="term" value="F:ATP binding"/>
    <property type="evidence" value="ECO:0007669"/>
    <property type="project" value="UniProtKB-UniRule"/>
</dbReference>
<evidence type="ECO:0000256" key="3">
    <source>
        <dbReference type="ARBA" id="ARBA00022553"/>
    </source>
</evidence>
<dbReference type="AlphaFoldDB" id="A0A853GTB4"/>
<feature type="compositionally biased region" description="Basic and acidic residues" evidence="11">
    <location>
        <begin position="617"/>
        <end position="638"/>
    </location>
</feature>
<evidence type="ECO:0000256" key="4">
    <source>
        <dbReference type="ARBA" id="ARBA00022741"/>
    </source>
</evidence>
<evidence type="ECO:0000256" key="7">
    <source>
        <dbReference type="ARBA" id="ARBA00023186"/>
    </source>
</evidence>
<dbReference type="FunFam" id="3.90.640.10:FF:000003">
    <property type="entry name" value="Molecular chaperone DnaK"/>
    <property type="match status" value="1"/>
</dbReference>
<protein>
    <recommendedName>
        <fullName evidence="2 8">Chaperone protein DnaK</fullName>
    </recommendedName>
    <alternativeName>
        <fullName evidence="8">HSP70</fullName>
    </alternativeName>
    <alternativeName>
        <fullName evidence="8">Heat shock 70 kDa protein</fullName>
    </alternativeName>
    <alternativeName>
        <fullName evidence="8">Heat shock protein 70</fullName>
    </alternativeName>
</protein>
<comment type="induction">
    <text evidence="8">By stress conditions e.g. heat shock.</text>
</comment>
<feature type="modified residue" description="Phosphothreonine; by autocatalysis" evidence="8">
    <location>
        <position position="200"/>
    </location>
</feature>
<dbReference type="PROSITE" id="PS01036">
    <property type="entry name" value="HSP70_3"/>
    <property type="match status" value="1"/>
</dbReference>
<evidence type="ECO:0000256" key="10">
    <source>
        <dbReference type="SAM" id="Coils"/>
    </source>
</evidence>
<keyword evidence="7 8" id="KW-0143">Chaperone</keyword>
<accession>A0A853GTB4</accession>
<dbReference type="Gene3D" id="3.30.420.40">
    <property type="match status" value="2"/>
</dbReference>
<evidence type="ECO:0000256" key="11">
    <source>
        <dbReference type="SAM" id="MobiDB-lite"/>
    </source>
</evidence>
<dbReference type="InterPro" id="IPR012725">
    <property type="entry name" value="Chaperone_DnaK"/>
</dbReference>
<reference evidence="12 13" key="1">
    <citation type="submission" date="2020-07" db="EMBL/GenBank/DDBJ databases">
        <title>Taxonomic revisions and descriptions of new bacterial species based on genomic comparisons in the high-G+C-content subgroup of the family Alcaligenaceae.</title>
        <authorList>
            <person name="Szabo A."/>
            <person name="Felfoldi T."/>
        </authorList>
    </citation>
    <scope>NUCLEOTIDE SEQUENCE [LARGE SCALE GENOMIC DNA]</scope>
    <source>
        <strain evidence="12 13">DSM 25667</strain>
    </source>
</reference>
<comment type="caution">
    <text evidence="12">The sequence shown here is derived from an EMBL/GenBank/DDBJ whole genome shotgun (WGS) entry which is preliminary data.</text>
</comment>
<dbReference type="Gene3D" id="1.20.1270.10">
    <property type="match status" value="1"/>
</dbReference>
<dbReference type="HAMAP" id="MF_00332">
    <property type="entry name" value="DnaK"/>
    <property type="match status" value="1"/>
</dbReference>
<dbReference type="SUPFAM" id="SSF100934">
    <property type="entry name" value="Heat shock protein 70kD (HSP70), C-terminal subdomain"/>
    <property type="match status" value="1"/>
</dbReference>
<comment type="similarity">
    <text evidence="1 8 9">Belongs to the heat shock protein 70 family.</text>
</comment>
<dbReference type="RefSeq" id="WP_130039006.1">
    <property type="nucleotide sequence ID" value="NZ_JACCEV010000002.1"/>
</dbReference>
<evidence type="ECO:0000313" key="12">
    <source>
        <dbReference type="EMBL" id="NYT85407.1"/>
    </source>
</evidence>
<dbReference type="NCBIfam" id="NF001413">
    <property type="entry name" value="PRK00290.1"/>
    <property type="match status" value="1"/>
</dbReference>
<feature type="coiled-coil region" evidence="10">
    <location>
        <begin position="544"/>
        <end position="590"/>
    </location>
</feature>
<dbReference type="InterPro" id="IPR018181">
    <property type="entry name" value="Heat_shock_70_CS"/>
</dbReference>
<evidence type="ECO:0000256" key="9">
    <source>
        <dbReference type="RuleBase" id="RU003322"/>
    </source>
</evidence>
<dbReference type="Gene3D" id="3.90.640.10">
    <property type="entry name" value="Actin, Chain A, domain 4"/>
    <property type="match status" value="1"/>
</dbReference>
<dbReference type="PROSITE" id="PS00329">
    <property type="entry name" value="HSP70_2"/>
    <property type="match status" value="1"/>
</dbReference>
<keyword evidence="10" id="KW-0175">Coiled coil</keyword>
<dbReference type="NCBIfam" id="TIGR02350">
    <property type="entry name" value="prok_dnaK"/>
    <property type="match status" value="1"/>
</dbReference>
<dbReference type="InterPro" id="IPR013126">
    <property type="entry name" value="Hsp_70_fam"/>
</dbReference>
<organism evidence="12 13">
    <name type="scientific">Pollutimonas harenae</name>
    <dbReference type="NCBI Taxonomy" id="657015"/>
    <lineage>
        <taxon>Bacteria</taxon>
        <taxon>Pseudomonadati</taxon>
        <taxon>Pseudomonadota</taxon>
        <taxon>Betaproteobacteria</taxon>
        <taxon>Burkholderiales</taxon>
        <taxon>Alcaligenaceae</taxon>
        <taxon>Pollutimonas</taxon>
    </lineage>
</organism>
<evidence type="ECO:0000313" key="13">
    <source>
        <dbReference type="Proteomes" id="UP000554144"/>
    </source>
</evidence>
<dbReference type="FunFam" id="1.20.1270.10:FF:000001">
    <property type="entry name" value="Molecular chaperone DnaK"/>
    <property type="match status" value="1"/>
</dbReference>
<dbReference type="GO" id="GO:0140662">
    <property type="term" value="F:ATP-dependent protein folding chaperone"/>
    <property type="evidence" value="ECO:0007669"/>
    <property type="project" value="InterPro"/>
</dbReference>
<dbReference type="EMBL" id="JACCEV010000002">
    <property type="protein sequence ID" value="NYT85407.1"/>
    <property type="molecule type" value="Genomic_DNA"/>
</dbReference>
<dbReference type="InterPro" id="IPR029048">
    <property type="entry name" value="HSP70_C_sf"/>
</dbReference>
<feature type="region of interest" description="Disordered" evidence="11">
    <location>
        <begin position="607"/>
        <end position="638"/>
    </location>
</feature>
<dbReference type="SUPFAM" id="SSF100920">
    <property type="entry name" value="Heat shock protein 70kD (HSP70), peptide-binding domain"/>
    <property type="match status" value="1"/>
</dbReference>
<evidence type="ECO:0000256" key="2">
    <source>
        <dbReference type="ARBA" id="ARBA00014415"/>
    </source>
</evidence>
<dbReference type="SUPFAM" id="SSF53067">
    <property type="entry name" value="Actin-like ATPase domain"/>
    <property type="match status" value="2"/>
</dbReference>
<comment type="function">
    <text evidence="8">Acts as a chaperone.</text>
</comment>
<dbReference type="Proteomes" id="UP000554144">
    <property type="component" value="Unassembled WGS sequence"/>
</dbReference>
<evidence type="ECO:0000256" key="8">
    <source>
        <dbReference type="HAMAP-Rule" id="MF_00332"/>
    </source>
</evidence>
<dbReference type="GO" id="GO:0051082">
    <property type="term" value="F:unfolded protein binding"/>
    <property type="evidence" value="ECO:0007669"/>
    <property type="project" value="InterPro"/>
</dbReference>
<dbReference type="PANTHER" id="PTHR19375">
    <property type="entry name" value="HEAT SHOCK PROTEIN 70KDA"/>
    <property type="match status" value="1"/>
</dbReference>
<keyword evidence="13" id="KW-1185">Reference proteome</keyword>
<dbReference type="InterPro" id="IPR029047">
    <property type="entry name" value="HSP70_peptide-bd_sf"/>
</dbReference>
<name>A0A853GTB4_9BURK</name>